<dbReference type="OrthoDB" id="5413965at2"/>
<name>A0A1W1HLD6_9BACT</name>
<reference evidence="1 2" key="1">
    <citation type="submission" date="2017-03" db="EMBL/GenBank/DDBJ databases">
        <authorList>
            <person name="Afonso C.L."/>
            <person name="Miller P.J."/>
            <person name="Scott M.A."/>
            <person name="Spackman E."/>
            <person name="Goraichik I."/>
            <person name="Dimitrov K.M."/>
            <person name="Suarez D.L."/>
            <person name="Swayne D.E."/>
        </authorList>
    </citation>
    <scope>NUCLEOTIDE SEQUENCE [LARGE SCALE GENOMIC DNA]</scope>
    <source>
        <strain evidence="1">PRJEB14757</strain>
    </source>
</reference>
<evidence type="ECO:0000313" key="1">
    <source>
        <dbReference type="EMBL" id="SLM33279.1"/>
    </source>
</evidence>
<dbReference type="STRING" id="1246637.MTBBW1_990008"/>
<protein>
    <submittedName>
        <fullName evidence="1">Uncharacterized protein</fullName>
    </submittedName>
</protein>
<proteinExistence type="predicted"/>
<sequence>MIKNIKSDKQSFLPSADLDHKNGDGCFHGQSSGDVTMRAIFFPFTFLNKNESALLSSLFQKSTFLSIQSEKERADSCARSSESHGESDDFALSGIKEGDASSNCDISLNKQNPARTMDRSVLTPVIFSDDEILPVIKSVASYREWAQLNQGTGKGYLKSVLRESPYFTSDTDISSIRCQITKGIKGNAQGGIVPDFLSSTSGSSGSANSFSSAESSWPEQANQENDDKLFRSLLFLRLAQISDQEQEEIDTKMLSLDNCERLLFTQLKGGDFQEQDDDPFTGDEFFHGNLSFHDSTATPDHKNYDGYSKGKGTYSDRGRFMTEQRMIAWSTAMKSRFEPEGEYLFITSSPAVLDFIISVAEKSKLMLDINNFKVQKETCSHKDQWQKDFCGAVETLIHGGHWNMVNSIPEDDCCAICVDVRLFLLSGEHVERLLCLSRRKDSDSELFRNSGKMIPVLLVALKNKMLDLIFNLL</sequence>
<evidence type="ECO:0000313" key="2">
    <source>
        <dbReference type="Proteomes" id="UP000191931"/>
    </source>
</evidence>
<organism evidence="1 2">
    <name type="scientific">Desulfamplus magnetovallimortis</name>
    <dbReference type="NCBI Taxonomy" id="1246637"/>
    <lineage>
        <taxon>Bacteria</taxon>
        <taxon>Pseudomonadati</taxon>
        <taxon>Thermodesulfobacteriota</taxon>
        <taxon>Desulfobacteria</taxon>
        <taxon>Desulfobacterales</taxon>
        <taxon>Desulfobacteraceae</taxon>
        <taxon>Desulfamplus</taxon>
    </lineage>
</organism>
<accession>A0A1W1HLD6</accession>
<dbReference type="AlphaFoldDB" id="A0A1W1HLD6"/>
<dbReference type="RefSeq" id="WP_080803639.1">
    <property type="nucleotide sequence ID" value="NZ_LT828544.1"/>
</dbReference>
<keyword evidence="2" id="KW-1185">Reference proteome</keyword>
<dbReference type="EMBL" id="FWEV01000346">
    <property type="protein sequence ID" value="SLM33279.1"/>
    <property type="molecule type" value="Genomic_DNA"/>
</dbReference>
<gene>
    <name evidence="1" type="ORF">MTBBW1_990008</name>
</gene>
<dbReference type="Proteomes" id="UP000191931">
    <property type="component" value="Unassembled WGS sequence"/>
</dbReference>